<keyword evidence="3" id="KW-1185">Reference proteome</keyword>
<accession>A0AAV5SBM4</accession>
<proteinExistence type="predicted"/>
<name>A0AAV5SBM4_9BILA</name>
<evidence type="ECO:0000313" key="2">
    <source>
        <dbReference type="EMBL" id="GMS78013.1"/>
    </source>
</evidence>
<organism evidence="2 3">
    <name type="scientific">Pristionchus entomophagus</name>
    <dbReference type="NCBI Taxonomy" id="358040"/>
    <lineage>
        <taxon>Eukaryota</taxon>
        <taxon>Metazoa</taxon>
        <taxon>Ecdysozoa</taxon>
        <taxon>Nematoda</taxon>
        <taxon>Chromadorea</taxon>
        <taxon>Rhabditida</taxon>
        <taxon>Rhabditina</taxon>
        <taxon>Diplogasteromorpha</taxon>
        <taxon>Diplogasteroidea</taxon>
        <taxon>Neodiplogasteridae</taxon>
        <taxon>Pristionchus</taxon>
    </lineage>
</organism>
<feature type="chain" id="PRO_5043966507" evidence="1">
    <location>
        <begin position="21"/>
        <end position="184"/>
    </location>
</feature>
<sequence length="184" mass="19493">MSTLLALCLIALAFLPGTNCISDYSTCDANPNLRCWANYDCGQRQGCFVAAGVPSTDKKMGCCETIAFTGVVSDWDTCDNEGKLYCFANSDCEWNGVGGQCFSAPNTPVGPPTYGSGCCTRNTTSITELSCCPQMASDPRINICASSSFSTEQKKLLCPITCAAEIVCAFEFSALNENLQAKAG</sequence>
<feature type="non-terminal residue" evidence="2">
    <location>
        <position position="184"/>
    </location>
</feature>
<evidence type="ECO:0000313" key="3">
    <source>
        <dbReference type="Proteomes" id="UP001432027"/>
    </source>
</evidence>
<dbReference type="Proteomes" id="UP001432027">
    <property type="component" value="Unassembled WGS sequence"/>
</dbReference>
<gene>
    <name evidence="2" type="ORF">PENTCL1PPCAC_188</name>
</gene>
<protein>
    <submittedName>
        <fullName evidence="2">Uncharacterized protein</fullName>
    </submittedName>
</protein>
<comment type="caution">
    <text evidence="2">The sequence shown here is derived from an EMBL/GenBank/DDBJ whole genome shotgun (WGS) entry which is preliminary data.</text>
</comment>
<evidence type="ECO:0000256" key="1">
    <source>
        <dbReference type="SAM" id="SignalP"/>
    </source>
</evidence>
<dbReference type="EMBL" id="BTSX01000001">
    <property type="protein sequence ID" value="GMS78013.1"/>
    <property type="molecule type" value="Genomic_DNA"/>
</dbReference>
<dbReference type="AlphaFoldDB" id="A0AAV5SBM4"/>
<keyword evidence="1" id="KW-0732">Signal</keyword>
<reference evidence="2" key="1">
    <citation type="submission" date="2023-10" db="EMBL/GenBank/DDBJ databases">
        <title>Genome assembly of Pristionchus species.</title>
        <authorList>
            <person name="Yoshida K."/>
            <person name="Sommer R.J."/>
        </authorList>
    </citation>
    <scope>NUCLEOTIDE SEQUENCE</scope>
    <source>
        <strain evidence="2">RS0144</strain>
    </source>
</reference>
<feature type="signal peptide" evidence="1">
    <location>
        <begin position="1"/>
        <end position="20"/>
    </location>
</feature>